<evidence type="ECO:0000313" key="2">
    <source>
        <dbReference type="Proteomes" id="UP000176377"/>
    </source>
</evidence>
<comment type="caution">
    <text evidence="1">The sequence shown here is derived from an EMBL/GenBank/DDBJ whole genome shotgun (WGS) entry which is preliminary data.</text>
</comment>
<reference evidence="1 2" key="1">
    <citation type="journal article" date="2016" name="Nat. Commun.">
        <title>Thousands of microbial genomes shed light on interconnected biogeochemical processes in an aquifer system.</title>
        <authorList>
            <person name="Anantharaman K."/>
            <person name="Brown C.T."/>
            <person name="Hug L.A."/>
            <person name="Sharon I."/>
            <person name="Castelle C.J."/>
            <person name="Probst A.J."/>
            <person name="Thomas B.C."/>
            <person name="Singh A."/>
            <person name="Wilkins M.J."/>
            <person name="Karaoz U."/>
            <person name="Brodie E.L."/>
            <person name="Williams K.H."/>
            <person name="Hubbard S.S."/>
            <person name="Banfield J.F."/>
        </authorList>
    </citation>
    <scope>NUCLEOTIDE SEQUENCE [LARGE SCALE GENOMIC DNA]</scope>
</reference>
<evidence type="ECO:0000313" key="1">
    <source>
        <dbReference type="EMBL" id="OGG59863.1"/>
    </source>
</evidence>
<sequence>MIFILLLLRIPTRNRTWLASCVMICWDEKAFCPERKRCCMQTTIITPQVRGSLQRMLHVLEDPIGIAQTGKIRVNDYLAFVESAVNGLDLDEWLHSKEKERSLPIAFRRNGEALYLPDAIRERLACLRPHFVRIEQALRSSREQHLRSRLADWFLETQIHVQQLVEAYGKTETVPLEQLFIECHELIGRLDTRNTWQILNGKSYEYEHYIAIVVEELEKARVVPATDFELESLRNLLDGK</sequence>
<dbReference type="Proteomes" id="UP000176377">
    <property type="component" value="Unassembled WGS sequence"/>
</dbReference>
<accession>A0A1F6DEK0</accession>
<organism evidence="1 2">
    <name type="scientific">Candidatus Kaiserbacteria bacterium RIFCSPHIGHO2_01_FULL_56_24</name>
    <dbReference type="NCBI Taxonomy" id="1798487"/>
    <lineage>
        <taxon>Bacteria</taxon>
        <taxon>Candidatus Kaiseribacteriota</taxon>
    </lineage>
</organism>
<name>A0A1F6DEK0_9BACT</name>
<dbReference type="AlphaFoldDB" id="A0A1F6DEK0"/>
<dbReference type="EMBL" id="MFLA01000016">
    <property type="protein sequence ID" value="OGG59863.1"/>
    <property type="molecule type" value="Genomic_DNA"/>
</dbReference>
<protein>
    <submittedName>
        <fullName evidence="1">Uncharacterized protein</fullName>
    </submittedName>
</protein>
<gene>
    <name evidence="1" type="ORF">A2765_04740</name>
</gene>
<proteinExistence type="predicted"/>